<name>A0ABD1XVE7_9MARC</name>
<dbReference type="AlphaFoldDB" id="A0ABD1XVE7"/>
<dbReference type="EMBL" id="JBHFFA010000007">
    <property type="protein sequence ID" value="KAL2612775.1"/>
    <property type="molecule type" value="Genomic_DNA"/>
</dbReference>
<keyword evidence="2" id="KW-1185">Reference proteome</keyword>
<comment type="caution">
    <text evidence="1">The sequence shown here is derived from an EMBL/GenBank/DDBJ whole genome shotgun (WGS) entry which is preliminary data.</text>
</comment>
<reference evidence="1 2" key="1">
    <citation type="submission" date="2024-09" db="EMBL/GenBank/DDBJ databases">
        <title>Chromosome-scale assembly of Riccia fluitans.</title>
        <authorList>
            <person name="Paukszto L."/>
            <person name="Sawicki J."/>
            <person name="Karawczyk K."/>
            <person name="Piernik-Szablinska J."/>
            <person name="Szczecinska M."/>
            <person name="Mazdziarz M."/>
        </authorList>
    </citation>
    <scope>NUCLEOTIDE SEQUENCE [LARGE SCALE GENOMIC DNA]</scope>
    <source>
        <strain evidence="1">Rf_01</strain>
        <tissue evidence="1">Aerial parts of the thallus</tissue>
    </source>
</reference>
<gene>
    <name evidence="1" type="ORF">R1flu_024467</name>
</gene>
<evidence type="ECO:0000313" key="1">
    <source>
        <dbReference type="EMBL" id="KAL2612775.1"/>
    </source>
</evidence>
<dbReference type="Proteomes" id="UP001605036">
    <property type="component" value="Unassembled WGS sequence"/>
</dbReference>
<sequence>MGLKCRTDGAHIRLGRSPARPGPQPSLATAHPSQVALCTLAQPCRVTCHDREPSRQAMLRSLRALQACRLSACMADVATVA</sequence>
<organism evidence="1 2">
    <name type="scientific">Riccia fluitans</name>
    <dbReference type="NCBI Taxonomy" id="41844"/>
    <lineage>
        <taxon>Eukaryota</taxon>
        <taxon>Viridiplantae</taxon>
        <taxon>Streptophyta</taxon>
        <taxon>Embryophyta</taxon>
        <taxon>Marchantiophyta</taxon>
        <taxon>Marchantiopsida</taxon>
        <taxon>Marchantiidae</taxon>
        <taxon>Marchantiales</taxon>
        <taxon>Ricciaceae</taxon>
        <taxon>Riccia</taxon>
    </lineage>
</organism>
<proteinExistence type="predicted"/>
<evidence type="ECO:0000313" key="2">
    <source>
        <dbReference type="Proteomes" id="UP001605036"/>
    </source>
</evidence>
<protein>
    <submittedName>
        <fullName evidence="1">Uncharacterized protein</fullName>
    </submittedName>
</protein>
<accession>A0ABD1XVE7</accession>